<dbReference type="GO" id="GO:0051537">
    <property type="term" value="F:2 iron, 2 sulfur cluster binding"/>
    <property type="evidence" value="ECO:0007669"/>
    <property type="project" value="UniProtKB-KW"/>
</dbReference>
<keyword evidence="14" id="KW-1185">Reference proteome</keyword>
<feature type="compositionally biased region" description="Polar residues" evidence="10">
    <location>
        <begin position="164"/>
        <end position="174"/>
    </location>
</feature>
<evidence type="ECO:0000256" key="7">
    <source>
        <dbReference type="ARBA" id="ARBA00023157"/>
    </source>
</evidence>
<feature type="chain" id="PRO_5009240781" description="Cytochrome bc1 complex Rieske iron-sulfur subunit" evidence="11">
    <location>
        <begin position="33"/>
        <end position="174"/>
    </location>
</feature>
<feature type="region of interest" description="Disordered" evidence="10">
    <location>
        <begin position="154"/>
        <end position="174"/>
    </location>
</feature>
<feature type="region of interest" description="Disordered" evidence="10">
    <location>
        <begin position="32"/>
        <end position="81"/>
    </location>
</feature>
<dbReference type="Pfam" id="PF00355">
    <property type="entry name" value="Rieske"/>
    <property type="match status" value="1"/>
</dbReference>
<dbReference type="CDD" id="cd03467">
    <property type="entry name" value="Rieske"/>
    <property type="match status" value="1"/>
</dbReference>
<gene>
    <name evidence="13" type="ORF">SAMN04489747_3619</name>
</gene>
<evidence type="ECO:0000256" key="2">
    <source>
        <dbReference type="ARBA" id="ARBA00015816"/>
    </source>
</evidence>
<dbReference type="EMBL" id="LT629688">
    <property type="protein sequence ID" value="SDE51506.1"/>
    <property type="molecule type" value="Genomic_DNA"/>
</dbReference>
<keyword evidence="11" id="KW-0732">Signal</keyword>
<dbReference type="GO" id="GO:0046872">
    <property type="term" value="F:metal ion binding"/>
    <property type="evidence" value="ECO:0007669"/>
    <property type="project" value="UniProtKB-KW"/>
</dbReference>
<dbReference type="GO" id="GO:0016020">
    <property type="term" value="C:membrane"/>
    <property type="evidence" value="ECO:0007669"/>
    <property type="project" value="InterPro"/>
</dbReference>
<dbReference type="PROSITE" id="PS51296">
    <property type="entry name" value="RIESKE"/>
    <property type="match status" value="1"/>
</dbReference>
<accession>A0A1G7DK86</accession>
<sequence>MTQPRTTTSRRALLRGGGIAAVALGGGLTACAAEQPTAGSPSDPAGSAAATPGPSAGSTSPSASAAPSATASPSAAAPTGGVQVAAAQVPVGGGTILEDADYVVTQPEAGQFKAFSKICTHQGCPVSDVAESEIVCFCHGSAFSISDGSVLRGPADQPLAETPVTASGDQLSIG</sequence>
<evidence type="ECO:0000256" key="10">
    <source>
        <dbReference type="SAM" id="MobiDB-lite"/>
    </source>
</evidence>
<evidence type="ECO:0000256" key="8">
    <source>
        <dbReference type="ARBA" id="ARBA00029586"/>
    </source>
</evidence>
<dbReference type="PRINTS" id="PR00162">
    <property type="entry name" value="RIESKE"/>
</dbReference>
<dbReference type="GO" id="GO:0004497">
    <property type="term" value="F:monooxygenase activity"/>
    <property type="evidence" value="ECO:0007669"/>
    <property type="project" value="UniProtKB-ARBA"/>
</dbReference>
<evidence type="ECO:0000313" key="13">
    <source>
        <dbReference type="EMBL" id="SDE51506.1"/>
    </source>
</evidence>
<dbReference type="GO" id="GO:0016705">
    <property type="term" value="F:oxidoreductase activity, acting on paired donors, with incorporation or reduction of molecular oxygen"/>
    <property type="evidence" value="ECO:0007669"/>
    <property type="project" value="UniProtKB-ARBA"/>
</dbReference>
<feature type="signal peptide" evidence="11">
    <location>
        <begin position="1"/>
        <end position="32"/>
    </location>
</feature>
<keyword evidence="4" id="KW-0479">Metal-binding</keyword>
<dbReference type="InterPro" id="IPR006311">
    <property type="entry name" value="TAT_signal"/>
</dbReference>
<protein>
    <recommendedName>
        <fullName evidence="2">Cytochrome bc1 complex Rieske iron-sulfur subunit</fullName>
    </recommendedName>
    <alternativeName>
        <fullName evidence="8">Cytochrome bc1 reductase complex subunit QcrA</fullName>
    </alternativeName>
</protein>
<dbReference type="PROSITE" id="PS51257">
    <property type="entry name" value="PROKAR_LIPOPROTEIN"/>
    <property type="match status" value="1"/>
</dbReference>
<feature type="domain" description="Rieske" evidence="12">
    <location>
        <begin position="81"/>
        <end position="173"/>
    </location>
</feature>
<comment type="function">
    <text evidence="1">Iron-sulfur subunit of the cytochrome bc1 complex, an essential component of the respiratory electron transport chain required for ATP synthesis. The bc1 complex catalyzes the oxidation of menaquinol and the reduction of cytochrome c in the respiratory chain. The bc1 complex operates through a Q-cycle mechanism that couples electron transfer to generation of the proton gradient that drives ATP synthesis.</text>
</comment>
<dbReference type="Gene3D" id="2.102.10.10">
    <property type="entry name" value="Rieske [2Fe-2S] iron-sulphur domain"/>
    <property type="match status" value="1"/>
</dbReference>
<evidence type="ECO:0000256" key="4">
    <source>
        <dbReference type="ARBA" id="ARBA00022723"/>
    </source>
</evidence>
<name>A0A1G7DK86_9ACTN</name>
<dbReference type="PANTHER" id="PTHR10134">
    <property type="entry name" value="CYTOCHROME B-C1 COMPLEX SUBUNIT RIESKE, MITOCHONDRIAL"/>
    <property type="match status" value="1"/>
</dbReference>
<evidence type="ECO:0000256" key="9">
    <source>
        <dbReference type="ARBA" id="ARBA00034078"/>
    </source>
</evidence>
<dbReference type="Proteomes" id="UP000198546">
    <property type="component" value="Chromosome i"/>
</dbReference>
<dbReference type="FunFam" id="2.102.10.10:FF:000016">
    <property type="entry name" value="Nitrite reductase/ring-hydroxylating ferredoxin subunit"/>
    <property type="match status" value="1"/>
</dbReference>
<dbReference type="SUPFAM" id="SSF50022">
    <property type="entry name" value="ISP domain"/>
    <property type="match status" value="1"/>
</dbReference>
<comment type="cofactor">
    <cofactor evidence="9">
        <name>[2Fe-2S] cluster</name>
        <dbReference type="ChEBI" id="CHEBI:190135"/>
    </cofactor>
</comment>
<keyword evidence="3" id="KW-0001">2Fe-2S</keyword>
<dbReference type="InterPro" id="IPR005805">
    <property type="entry name" value="Rieske_Fe-S_prot_C"/>
</dbReference>
<evidence type="ECO:0000313" key="14">
    <source>
        <dbReference type="Proteomes" id="UP000198546"/>
    </source>
</evidence>
<dbReference type="RefSeq" id="WP_090595443.1">
    <property type="nucleotide sequence ID" value="NZ_LT629688.1"/>
</dbReference>
<evidence type="ECO:0000256" key="3">
    <source>
        <dbReference type="ARBA" id="ARBA00022714"/>
    </source>
</evidence>
<evidence type="ECO:0000256" key="5">
    <source>
        <dbReference type="ARBA" id="ARBA00023004"/>
    </source>
</evidence>
<dbReference type="AlphaFoldDB" id="A0A1G7DK86"/>
<dbReference type="InterPro" id="IPR014349">
    <property type="entry name" value="Rieske_Fe-S_prot"/>
</dbReference>
<evidence type="ECO:0000256" key="11">
    <source>
        <dbReference type="SAM" id="SignalP"/>
    </source>
</evidence>
<dbReference type="OrthoDB" id="25106at2"/>
<keyword evidence="6" id="KW-0411">Iron-sulfur</keyword>
<organism evidence="13 14">
    <name type="scientific">Auraticoccus monumenti</name>
    <dbReference type="NCBI Taxonomy" id="675864"/>
    <lineage>
        <taxon>Bacteria</taxon>
        <taxon>Bacillati</taxon>
        <taxon>Actinomycetota</taxon>
        <taxon>Actinomycetes</taxon>
        <taxon>Propionibacteriales</taxon>
        <taxon>Propionibacteriaceae</taxon>
        <taxon>Auraticoccus</taxon>
    </lineage>
</organism>
<proteinExistence type="predicted"/>
<evidence type="ECO:0000256" key="1">
    <source>
        <dbReference type="ARBA" id="ARBA00002494"/>
    </source>
</evidence>
<dbReference type="STRING" id="675864.SAMN04489747_3619"/>
<dbReference type="PROSITE" id="PS51318">
    <property type="entry name" value="TAT"/>
    <property type="match status" value="1"/>
</dbReference>
<keyword evidence="7" id="KW-1015">Disulfide bond</keyword>
<dbReference type="InterPro" id="IPR017941">
    <property type="entry name" value="Rieske_2Fe-2S"/>
</dbReference>
<evidence type="ECO:0000259" key="12">
    <source>
        <dbReference type="PROSITE" id="PS51296"/>
    </source>
</evidence>
<reference evidence="13 14" key="1">
    <citation type="submission" date="2016-10" db="EMBL/GenBank/DDBJ databases">
        <authorList>
            <person name="de Groot N.N."/>
        </authorList>
    </citation>
    <scope>NUCLEOTIDE SEQUENCE [LARGE SCALE GENOMIC DNA]</scope>
    <source>
        <strain evidence="13 14">MON 2.2</strain>
    </source>
</reference>
<keyword evidence="5" id="KW-0408">Iron</keyword>
<evidence type="ECO:0000256" key="6">
    <source>
        <dbReference type="ARBA" id="ARBA00023014"/>
    </source>
</evidence>
<dbReference type="InterPro" id="IPR036922">
    <property type="entry name" value="Rieske_2Fe-2S_sf"/>
</dbReference>